<reference evidence="2" key="1">
    <citation type="submission" date="2023-04" db="EMBL/GenBank/DDBJ databases">
        <title>Phytophthora fragariaefolia NBRC 109709.</title>
        <authorList>
            <person name="Ichikawa N."/>
            <person name="Sato H."/>
            <person name="Tonouchi N."/>
        </authorList>
    </citation>
    <scope>NUCLEOTIDE SEQUENCE</scope>
    <source>
        <strain evidence="2">NBRC 109709</strain>
    </source>
</reference>
<feature type="region of interest" description="Disordered" evidence="1">
    <location>
        <begin position="1"/>
        <end position="30"/>
    </location>
</feature>
<comment type="caution">
    <text evidence="2">The sequence shown here is derived from an EMBL/GenBank/DDBJ whole genome shotgun (WGS) entry which is preliminary data.</text>
</comment>
<evidence type="ECO:0000313" key="2">
    <source>
        <dbReference type="EMBL" id="GMF54073.1"/>
    </source>
</evidence>
<protein>
    <submittedName>
        <fullName evidence="2">Unnamed protein product</fullName>
    </submittedName>
</protein>
<accession>A0A9W7D4C4</accession>
<dbReference type="EMBL" id="BSXT01003445">
    <property type="protein sequence ID" value="GMF54073.1"/>
    <property type="molecule type" value="Genomic_DNA"/>
</dbReference>
<feature type="compositionally biased region" description="Basic and acidic residues" evidence="1">
    <location>
        <begin position="12"/>
        <end position="25"/>
    </location>
</feature>
<name>A0A9W7D4C4_9STRA</name>
<keyword evidence="3" id="KW-1185">Reference proteome</keyword>
<sequence>MLHVQDAGPECELEHRGVDGSHKPVDNASAVQTRVPRHKLADNVASRAHAGYKHQILVQQWLADDNELQCMVDCLNSRGPLPADRSLIIIANFRIFIPTSLVRISTGTSINAGGFLVPDINSRSSYWAQVKF</sequence>
<organism evidence="2 3">
    <name type="scientific">Phytophthora fragariaefolia</name>
    <dbReference type="NCBI Taxonomy" id="1490495"/>
    <lineage>
        <taxon>Eukaryota</taxon>
        <taxon>Sar</taxon>
        <taxon>Stramenopiles</taxon>
        <taxon>Oomycota</taxon>
        <taxon>Peronosporomycetes</taxon>
        <taxon>Peronosporales</taxon>
        <taxon>Peronosporaceae</taxon>
        <taxon>Phytophthora</taxon>
    </lineage>
</organism>
<dbReference type="Proteomes" id="UP001165121">
    <property type="component" value="Unassembled WGS sequence"/>
</dbReference>
<evidence type="ECO:0000256" key="1">
    <source>
        <dbReference type="SAM" id="MobiDB-lite"/>
    </source>
</evidence>
<dbReference type="AlphaFoldDB" id="A0A9W7D4C4"/>
<gene>
    <name evidence="2" type="ORF">Pfra01_002246000</name>
</gene>
<proteinExistence type="predicted"/>
<evidence type="ECO:0000313" key="3">
    <source>
        <dbReference type="Proteomes" id="UP001165121"/>
    </source>
</evidence>